<keyword evidence="6" id="KW-0808">Transferase</keyword>
<feature type="transmembrane region" description="Helical" evidence="4">
    <location>
        <begin position="127"/>
        <end position="148"/>
    </location>
</feature>
<dbReference type="GO" id="GO:0000155">
    <property type="term" value="F:phosphorelay sensor kinase activity"/>
    <property type="evidence" value="ECO:0007669"/>
    <property type="project" value="InterPro"/>
</dbReference>
<dbReference type="InterPro" id="IPR003594">
    <property type="entry name" value="HATPase_dom"/>
</dbReference>
<dbReference type="EC" id="2.7.13.3" evidence="2"/>
<evidence type="ECO:0000313" key="6">
    <source>
        <dbReference type="EMBL" id="MBJ6723705.1"/>
    </source>
</evidence>
<dbReference type="CDD" id="cd00082">
    <property type="entry name" value="HisKA"/>
    <property type="match status" value="1"/>
</dbReference>
<dbReference type="InterPro" id="IPR036097">
    <property type="entry name" value="HisK_dim/P_sf"/>
</dbReference>
<evidence type="ECO:0000313" key="7">
    <source>
        <dbReference type="Proteomes" id="UP000636888"/>
    </source>
</evidence>
<dbReference type="InterPro" id="IPR003661">
    <property type="entry name" value="HisK_dim/P_dom"/>
</dbReference>
<comment type="catalytic activity">
    <reaction evidence="1">
        <text>ATP + protein L-histidine = ADP + protein N-phospho-L-histidine.</text>
        <dbReference type="EC" id="2.7.13.3"/>
    </reaction>
</comment>
<dbReference type="SUPFAM" id="SSF47384">
    <property type="entry name" value="Homodimeric domain of signal transducing histidine kinase"/>
    <property type="match status" value="1"/>
</dbReference>
<feature type="transmembrane region" description="Helical" evidence="4">
    <location>
        <begin position="95"/>
        <end position="115"/>
    </location>
</feature>
<feature type="domain" description="Histidine kinase" evidence="5">
    <location>
        <begin position="479"/>
        <end position="677"/>
    </location>
</feature>
<dbReference type="Gene3D" id="3.30.565.10">
    <property type="entry name" value="Histidine kinase-like ATPase, C-terminal domain"/>
    <property type="match status" value="1"/>
</dbReference>
<evidence type="ECO:0000256" key="2">
    <source>
        <dbReference type="ARBA" id="ARBA00012438"/>
    </source>
</evidence>
<dbReference type="Gene3D" id="1.10.287.130">
    <property type="match status" value="1"/>
</dbReference>
<dbReference type="PANTHER" id="PTHR43065">
    <property type="entry name" value="SENSOR HISTIDINE KINASE"/>
    <property type="match status" value="1"/>
</dbReference>
<feature type="transmembrane region" description="Helical" evidence="4">
    <location>
        <begin position="169"/>
        <end position="189"/>
    </location>
</feature>
<dbReference type="PROSITE" id="PS50109">
    <property type="entry name" value="HIS_KIN"/>
    <property type="match status" value="1"/>
</dbReference>
<dbReference type="InterPro" id="IPR003018">
    <property type="entry name" value="GAF"/>
</dbReference>
<dbReference type="InterPro" id="IPR029016">
    <property type="entry name" value="GAF-like_dom_sf"/>
</dbReference>
<dbReference type="Pfam" id="PF02518">
    <property type="entry name" value="HATPase_c"/>
    <property type="match status" value="1"/>
</dbReference>
<evidence type="ECO:0000256" key="3">
    <source>
        <dbReference type="ARBA" id="ARBA00022553"/>
    </source>
</evidence>
<dbReference type="InterPro" id="IPR004358">
    <property type="entry name" value="Sig_transdc_His_kin-like_C"/>
</dbReference>
<dbReference type="Gene3D" id="3.30.450.40">
    <property type="match status" value="1"/>
</dbReference>
<dbReference type="AlphaFoldDB" id="A0A8J7JGR5"/>
<keyword evidence="4" id="KW-1133">Transmembrane helix</keyword>
<dbReference type="SMART" id="SM00065">
    <property type="entry name" value="GAF"/>
    <property type="match status" value="1"/>
</dbReference>
<dbReference type="EMBL" id="JAEMHM010000002">
    <property type="protein sequence ID" value="MBJ6723705.1"/>
    <property type="molecule type" value="Genomic_DNA"/>
</dbReference>
<reference evidence="6" key="1">
    <citation type="submission" date="2020-12" db="EMBL/GenBank/DDBJ databases">
        <title>Geomonas sp. Red875, isolated from river sediment.</title>
        <authorList>
            <person name="Xu Z."/>
            <person name="Zhang Z."/>
            <person name="Masuda Y."/>
            <person name="Itoh H."/>
            <person name="Senoo K."/>
        </authorList>
    </citation>
    <scope>NUCLEOTIDE SEQUENCE</scope>
    <source>
        <strain evidence="6">Red875</strain>
    </source>
</reference>
<proteinExistence type="predicted"/>
<dbReference type="InterPro" id="IPR014265">
    <property type="entry name" value="XrtA/PrsK"/>
</dbReference>
<comment type="caution">
    <text evidence="6">The sequence shown here is derived from an EMBL/GenBank/DDBJ whole genome shotgun (WGS) entry which is preliminary data.</text>
</comment>
<keyword evidence="4" id="KW-0812">Transmembrane</keyword>
<dbReference type="NCBIfam" id="TIGR02916">
    <property type="entry name" value="PEP_his_kin"/>
    <property type="match status" value="1"/>
</dbReference>
<dbReference type="RefSeq" id="WP_199382540.1">
    <property type="nucleotide sequence ID" value="NZ_JAEMHM010000002.1"/>
</dbReference>
<keyword evidence="6" id="KW-0418">Kinase</keyword>
<dbReference type="Proteomes" id="UP000636888">
    <property type="component" value="Unassembled WGS sequence"/>
</dbReference>
<keyword evidence="7" id="KW-1185">Reference proteome</keyword>
<name>A0A8J7JGR5_9BACT</name>
<dbReference type="SUPFAM" id="SSF55874">
    <property type="entry name" value="ATPase domain of HSP90 chaperone/DNA topoisomerase II/histidine kinase"/>
    <property type="match status" value="1"/>
</dbReference>
<feature type="transmembrane region" description="Helical" evidence="4">
    <location>
        <begin position="260"/>
        <end position="282"/>
    </location>
</feature>
<protein>
    <recommendedName>
        <fullName evidence="2">histidine kinase</fullName>
        <ecNumber evidence="2">2.7.13.3</ecNumber>
    </recommendedName>
</protein>
<accession>A0A8J7JGR5</accession>
<sequence length="687" mass="76312">MVVTLISIIVLLAFSVQAVLRKRNHTGLYLTAPLFMTALLELFDLCALTGVVPSVPWKNLSGVVEGVLPHLWLVCSLTYARAEAPGGLGWRLKGFIGAASLLCLVPLLFPAGAIYYAPDFPAERLLFLSNVGFIYYVVIMVILVAALINLEHTLTYAGPEALWRVKLDLVALGSMLAVMIFYYSHALLYRTINMEYVPLRSVMFVVAVGMMTYSRTHWRGGARITVSRTVAYRSVTFAVVALYLILLGGLGEGMRHFGPLFPRVVTVSLAFLLGMGLLMVLLSPRVMREVKVYLHKNFYQSKFDYRAQWLSLTERLATFDSENDLMKKVLVAYCDTFGVKGGGLFLHQPGCGWYCATSVREMESVHEILPEDNLLVAYLKDRRWVFFRQDDNPAILAESGEFLDRHRISFVIPLFAADSFIGFIVLGELVAPDESFRYEDFDLMKTMARQASLAIQHQHLSQELTQAKSLEAVGNLATFVVHDLKNQLATVSLIVENARQHIHNPEFQQDLLVSLGNTVEKMQRLIGRLRNLGESEFFALKSVDLLELCRKCAKVMGEGVAVNGTSQFVPVDEGEIQKVVLNLIINGIEASQGARDVQVEVGFQKAPFIRVSDHGCGMSPAFLRTQLFMPFQTTKKKGLGIGLYQCRQIVEAHGGRIEVKSVEGKGSDFTIWFPPPEPGAAGLAAVA</sequence>
<evidence type="ECO:0000256" key="1">
    <source>
        <dbReference type="ARBA" id="ARBA00000085"/>
    </source>
</evidence>
<feature type="transmembrane region" description="Helical" evidence="4">
    <location>
        <begin position="201"/>
        <end position="218"/>
    </location>
</feature>
<feature type="transmembrane region" description="Helical" evidence="4">
    <location>
        <begin position="230"/>
        <end position="248"/>
    </location>
</feature>
<dbReference type="PRINTS" id="PR00344">
    <property type="entry name" value="BCTRLSENSOR"/>
</dbReference>
<dbReference type="InterPro" id="IPR036890">
    <property type="entry name" value="HATPase_C_sf"/>
</dbReference>
<evidence type="ECO:0000259" key="5">
    <source>
        <dbReference type="PROSITE" id="PS50109"/>
    </source>
</evidence>
<keyword evidence="4" id="KW-0472">Membrane</keyword>
<dbReference type="InterPro" id="IPR005467">
    <property type="entry name" value="His_kinase_dom"/>
</dbReference>
<evidence type="ECO:0000256" key="4">
    <source>
        <dbReference type="SAM" id="Phobius"/>
    </source>
</evidence>
<dbReference type="SUPFAM" id="SSF55781">
    <property type="entry name" value="GAF domain-like"/>
    <property type="match status" value="1"/>
</dbReference>
<gene>
    <name evidence="6" type="primary">prsK</name>
    <name evidence="6" type="ORF">JFN93_03180</name>
</gene>
<keyword evidence="3" id="KW-0597">Phosphoprotein</keyword>
<feature type="transmembrane region" description="Helical" evidence="4">
    <location>
        <begin position="28"/>
        <end position="52"/>
    </location>
</feature>
<dbReference type="SMART" id="SM00387">
    <property type="entry name" value="HATPase_c"/>
    <property type="match status" value="1"/>
</dbReference>
<organism evidence="6 7">
    <name type="scientific">Geomesophilobacter sediminis</name>
    <dbReference type="NCBI Taxonomy" id="2798584"/>
    <lineage>
        <taxon>Bacteria</taxon>
        <taxon>Pseudomonadati</taxon>
        <taxon>Thermodesulfobacteriota</taxon>
        <taxon>Desulfuromonadia</taxon>
        <taxon>Geobacterales</taxon>
        <taxon>Geobacteraceae</taxon>
        <taxon>Geomesophilobacter</taxon>
    </lineage>
</organism>
<dbReference type="PANTHER" id="PTHR43065:SF42">
    <property type="entry name" value="TWO-COMPONENT SENSOR PPRA"/>
    <property type="match status" value="1"/>
</dbReference>